<gene>
    <name evidence="1" type="ORF">FHG85_06415</name>
</gene>
<dbReference type="KEGG" id="ttz:FHG85_06415"/>
<organism evidence="1 2">
    <name type="scientific">Tenuifilum thalassicum</name>
    <dbReference type="NCBI Taxonomy" id="2590900"/>
    <lineage>
        <taxon>Bacteria</taxon>
        <taxon>Pseudomonadati</taxon>
        <taxon>Bacteroidota</taxon>
        <taxon>Bacteroidia</taxon>
        <taxon>Bacteroidales</taxon>
        <taxon>Tenuifilaceae</taxon>
        <taxon>Tenuifilum</taxon>
    </lineage>
</organism>
<name>A0A7D3Y4B0_9BACT</name>
<evidence type="ECO:0000313" key="1">
    <source>
        <dbReference type="EMBL" id="QKG79909.1"/>
    </source>
</evidence>
<accession>A0A7D3Y4B0</accession>
<dbReference type="AlphaFoldDB" id="A0A7D3Y4B0"/>
<dbReference type="EMBL" id="CP041345">
    <property type="protein sequence ID" value="QKG79909.1"/>
    <property type="molecule type" value="Genomic_DNA"/>
</dbReference>
<keyword evidence="2" id="KW-1185">Reference proteome</keyword>
<evidence type="ECO:0000313" key="2">
    <source>
        <dbReference type="Proteomes" id="UP000500961"/>
    </source>
</evidence>
<protein>
    <submittedName>
        <fullName evidence="1">Uncharacterized protein</fullName>
    </submittedName>
</protein>
<dbReference type="Proteomes" id="UP000500961">
    <property type="component" value="Chromosome"/>
</dbReference>
<sequence>MLKNIYSVASHFNEDSLFNKMNQITPGIINFTNTYIVDDIYPDIRTFLSKAGFNYSKVIKEYGYYFPIKILEIKDSSVIISFYETVVPFKRMNKLN</sequence>
<proteinExistence type="predicted"/>
<reference evidence="1 2" key="1">
    <citation type="submission" date="2019-07" db="EMBL/GenBank/DDBJ databases">
        <title>Thalassofilum flectens gen. nov., sp. nov., a novel moderate thermophilic anaerobe from a shallow sea hot spring in Kunashir Island (Russia), representing a new family in the order Bacteroidales, and proposal of Thalassofilacea fam. nov.</title>
        <authorList>
            <person name="Kochetkova T.V."/>
            <person name="Podosokorskaya O.A."/>
            <person name="Novikov A."/>
            <person name="Elcheninov A.G."/>
            <person name="Toshchakov S.V."/>
            <person name="Kublanov I.V."/>
        </authorList>
    </citation>
    <scope>NUCLEOTIDE SEQUENCE [LARGE SCALE GENOMIC DNA]</scope>
    <source>
        <strain evidence="1 2">38-H</strain>
    </source>
</reference>
<dbReference type="RefSeq" id="WP_173074127.1">
    <property type="nucleotide sequence ID" value="NZ_CP041345.1"/>
</dbReference>